<dbReference type="InterPro" id="IPR007016">
    <property type="entry name" value="O-antigen_ligase-rel_domated"/>
</dbReference>
<feature type="transmembrane region" description="Helical" evidence="5">
    <location>
        <begin position="254"/>
        <end position="272"/>
    </location>
</feature>
<comment type="subcellular location">
    <subcellularLocation>
        <location evidence="1">Membrane</location>
        <topology evidence="1">Multi-pass membrane protein</topology>
    </subcellularLocation>
</comment>
<dbReference type="PANTHER" id="PTHR37422">
    <property type="entry name" value="TEICHURONIC ACID BIOSYNTHESIS PROTEIN TUAE"/>
    <property type="match status" value="1"/>
</dbReference>
<dbReference type="EMBL" id="LKTS01000002">
    <property type="protein sequence ID" value="PKD21156.1"/>
    <property type="molecule type" value="Genomic_DNA"/>
</dbReference>
<proteinExistence type="predicted"/>
<gene>
    <name evidence="7" type="ORF">APR41_12130</name>
</gene>
<feature type="transmembrane region" description="Helical" evidence="5">
    <location>
        <begin position="284"/>
        <end position="302"/>
    </location>
</feature>
<feature type="transmembrane region" description="Helical" evidence="5">
    <location>
        <begin position="378"/>
        <end position="396"/>
    </location>
</feature>
<comment type="caution">
    <text evidence="7">The sequence shown here is derived from an EMBL/GenBank/DDBJ whole genome shotgun (WGS) entry which is preliminary data.</text>
</comment>
<feature type="transmembrane region" description="Helical" evidence="5">
    <location>
        <begin position="135"/>
        <end position="153"/>
    </location>
</feature>
<feature type="transmembrane region" description="Helical" evidence="5">
    <location>
        <begin position="77"/>
        <end position="97"/>
    </location>
</feature>
<keyword evidence="8" id="KW-1185">Reference proteome</keyword>
<dbReference type="Proteomes" id="UP000232673">
    <property type="component" value="Unassembled WGS sequence"/>
</dbReference>
<keyword evidence="3 5" id="KW-1133">Transmembrane helix</keyword>
<organism evidence="7 8">
    <name type="scientific">Salegentibacter salinarum</name>
    <dbReference type="NCBI Taxonomy" id="447422"/>
    <lineage>
        <taxon>Bacteria</taxon>
        <taxon>Pseudomonadati</taxon>
        <taxon>Bacteroidota</taxon>
        <taxon>Flavobacteriia</taxon>
        <taxon>Flavobacteriales</taxon>
        <taxon>Flavobacteriaceae</taxon>
        <taxon>Salegentibacter</taxon>
    </lineage>
</organism>
<keyword evidence="2 5" id="KW-0812">Transmembrane</keyword>
<evidence type="ECO:0000256" key="2">
    <source>
        <dbReference type="ARBA" id="ARBA00022692"/>
    </source>
</evidence>
<feature type="transmembrane region" description="Helical" evidence="5">
    <location>
        <begin position="31"/>
        <end position="48"/>
    </location>
</feature>
<evidence type="ECO:0000313" key="8">
    <source>
        <dbReference type="Proteomes" id="UP000232673"/>
    </source>
</evidence>
<dbReference type="PANTHER" id="PTHR37422:SF17">
    <property type="entry name" value="O-ANTIGEN LIGASE"/>
    <property type="match status" value="1"/>
</dbReference>
<evidence type="ECO:0000256" key="4">
    <source>
        <dbReference type="ARBA" id="ARBA00023136"/>
    </source>
</evidence>
<reference evidence="7 8" key="1">
    <citation type="submission" date="2015-10" db="EMBL/GenBank/DDBJ databases">
        <title>Draft genome sequence of Salegentibacter salinarum KCTC 12975.</title>
        <authorList>
            <person name="Lin W."/>
            <person name="Zheng Q."/>
        </authorList>
    </citation>
    <scope>NUCLEOTIDE SEQUENCE [LARGE SCALE GENOMIC DNA]</scope>
    <source>
        <strain evidence="7 8">KCTC 12975</strain>
    </source>
</reference>
<sequence>MAAKGRYKYNYIELLLIHLGMAILLYVYEPIAPLLLFGILAYFSFLILTRENKNNEALLAAAYIAGAEVFFRQTGGMVFYETGKYMVIIFLVIGMFFKGTSNRTVPFWTYLLILIPGIVVASMTISYQAEFRKLIAFNLSGPVALGIAALYCYYKKIKQEDFQRVILMLLLPIISQMFYLYLYTPSMREVSISLSGNYAATGGFGPNQISTVFGFGAFLIATRVFTIKHKLINIIDLVLLGMMGYRALITFSRGGVFTAIACILAFLIFLYYKKGAREQMNLNFKVILLGGATILIWLFSMVQTGGLLGNRYSNQDAAGRLKDDITTGRVELVTTELHAFVNYPVTGIGVGKGREYREENLGIEINTHNEISRLLSEHGLLGLVSLFILILVPIIFWTKFKNNYYFLAFLAFWFLTINHSAMRIALPAFVYGLALLYIVDDKKPPVHRKRLTD</sequence>
<dbReference type="Pfam" id="PF04932">
    <property type="entry name" value="Wzy_C"/>
    <property type="match status" value="1"/>
</dbReference>
<feature type="transmembrane region" description="Helical" evidence="5">
    <location>
        <begin position="424"/>
        <end position="440"/>
    </location>
</feature>
<keyword evidence="4 5" id="KW-0472">Membrane</keyword>
<evidence type="ECO:0000256" key="3">
    <source>
        <dbReference type="ARBA" id="ARBA00022989"/>
    </source>
</evidence>
<dbReference type="STRING" id="447422.SAMN05660903_02473"/>
<feature type="domain" description="O-antigen ligase-related" evidence="6">
    <location>
        <begin position="241"/>
        <end position="386"/>
    </location>
</feature>
<evidence type="ECO:0000256" key="1">
    <source>
        <dbReference type="ARBA" id="ARBA00004141"/>
    </source>
</evidence>
<accession>A0A2N0U2L6</accession>
<protein>
    <recommendedName>
        <fullName evidence="6">O-antigen ligase-related domain-containing protein</fullName>
    </recommendedName>
</protein>
<dbReference type="InterPro" id="IPR051533">
    <property type="entry name" value="WaaL-like"/>
</dbReference>
<evidence type="ECO:0000256" key="5">
    <source>
        <dbReference type="SAM" id="Phobius"/>
    </source>
</evidence>
<feature type="transmembrane region" description="Helical" evidence="5">
    <location>
        <begin position="109"/>
        <end position="129"/>
    </location>
</feature>
<evidence type="ECO:0000313" key="7">
    <source>
        <dbReference type="EMBL" id="PKD21156.1"/>
    </source>
</evidence>
<dbReference type="AlphaFoldDB" id="A0A2N0U2L6"/>
<dbReference type="OrthoDB" id="1118890at2"/>
<name>A0A2N0U2L6_9FLAO</name>
<feature type="transmembrane region" description="Helical" evidence="5">
    <location>
        <begin position="165"/>
        <end position="184"/>
    </location>
</feature>
<evidence type="ECO:0000259" key="6">
    <source>
        <dbReference type="Pfam" id="PF04932"/>
    </source>
</evidence>
<feature type="transmembrane region" description="Helical" evidence="5">
    <location>
        <begin position="204"/>
        <end position="224"/>
    </location>
</feature>
<dbReference type="GO" id="GO:0016020">
    <property type="term" value="C:membrane"/>
    <property type="evidence" value="ECO:0007669"/>
    <property type="project" value="UniProtKB-SubCell"/>
</dbReference>